<dbReference type="Pfam" id="PF16186">
    <property type="entry name" value="Arm_3"/>
    <property type="match status" value="1"/>
</dbReference>
<keyword evidence="2 5" id="KW-0813">Transport</keyword>
<keyword evidence="4 5" id="KW-0653">Protein transport</keyword>
<evidence type="ECO:0000256" key="5">
    <source>
        <dbReference type="PIRNR" id="PIRNR005673"/>
    </source>
</evidence>
<sequence length="572" mass="62644">MTRKLASTNITSSPLRYKNLPLGTVEPPATNCFPSILRAKKEIMDSENAAIPSNRLASYKHGSKTNTELRQRRHEVTVELRKNKKEDQLFKRRNITAAEEPTVTSPLQESNAQSPVALKFEEILAFINSGNPQKEFSAVQAARKMLSREKNPPIDKMIGLGLVPICVKFLEKFDRVDLQFEAAWALTNIASGTSEQTKAVIDAGAVPKFINLLSSPSGNVAEQAVWALGNIAGDGSKARDIVLEYNSVESIIYLVQNADTQLSFLRNIVWLMSNLCRNKNPPPPFSRVEPMIPILSQLLDHEDAQVLADACWALSYVTDDDAVKIESVVASGAVPRLVRLLSCDNPAIITPALRSVGNIVTGNDTQTDAVIAAGSLPALGKLLRNSKNSIVKEAAWTISNITAGNQQQIGQVFESGILHVLVEVLIKGDFKSQKEAAWAITNTTTGGSTEQIIHLVEKYPVMKPYCDLLDAKDSRTVRVVLSGIANIFQIAEKIGGAENLCTLFEEIGALDKLEALQNHENEEVYKKAFQLIETYFTDAEDVNPECAPKEVNGALEFNPSAAQQQSGEKFSF</sequence>
<evidence type="ECO:0000259" key="7">
    <source>
        <dbReference type="PROSITE" id="PS51214"/>
    </source>
</evidence>
<dbReference type="Gene3D" id="1.25.10.10">
    <property type="entry name" value="Leucine-rich Repeat Variant"/>
    <property type="match status" value="1"/>
</dbReference>
<feature type="domain" description="IBB" evidence="7">
    <location>
        <begin position="39"/>
        <end position="102"/>
    </location>
</feature>
<gene>
    <name evidence="8" type="ORF">pipiens_013356</name>
</gene>
<feature type="repeat" description="ARM" evidence="6">
    <location>
        <begin position="374"/>
        <end position="416"/>
    </location>
</feature>
<evidence type="ECO:0000256" key="2">
    <source>
        <dbReference type="ARBA" id="ARBA00022448"/>
    </source>
</evidence>
<dbReference type="PANTHER" id="PTHR23316">
    <property type="entry name" value="IMPORTIN ALPHA"/>
    <property type="match status" value="1"/>
</dbReference>
<dbReference type="InterPro" id="IPR024931">
    <property type="entry name" value="Importin_alpha"/>
</dbReference>
<dbReference type="InterPro" id="IPR011989">
    <property type="entry name" value="ARM-like"/>
</dbReference>
<dbReference type="PROSITE" id="PS51214">
    <property type="entry name" value="IBB"/>
    <property type="match status" value="1"/>
</dbReference>
<dbReference type="InterPro" id="IPR016024">
    <property type="entry name" value="ARM-type_fold"/>
</dbReference>
<evidence type="ECO:0000256" key="4">
    <source>
        <dbReference type="ARBA" id="ARBA00022927"/>
    </source>
</evidence>
<accession>A0ABD1CZ68</accession>
<feature type="repeat" description="ARM" evidence="6">
    <location>
        <begin position="161"/>
        <end position="204"/>
    </location>
</feature>
<evidence type="ECO:0000256" key="6">
    <source>
        <dbReference type="PROSITE-ProRule" id="PRU00259"/>
    </source>
</evidence>
<evidence type="ECO:0000313" key="9">
    <source>
        <dbReference type="Proteomes" id="UP001562425"/>
    </source>
</evidence>
<organism evidence="8 9">
    <name type="scientific">Culex pipiens pipiens</name>
    <name type="common">Northern house mosquito</name>
    <dbReference type="NCBI Taxonomy" id="38569"/>
    <lineage>
        <taxon>Eukaryota</taxon>
        <taxon>Metazoa</taxon>
        <taxon>Ecdysozoa</taxon>
        <taxon>Arthropoda</taxon>
        <taxon>Hexapoda</taxon>
        <taxon>Insecta</taxon>
        <taxon>Pterygota</taxon>
        <taxon>Neoptera</taxon>
        <taxon>Endopterygota</taxon>
        <taxon>Diptera</taxon>
        <taxon>Nematocera</taxon>
        <taxon>Culicoidea</taxon>
        <taxon>Culicidae</taxon>
        <taxon>Culicinae</taxon>
        <taxon>Culicini</taxon>
        <taxon>Culex</taxon>
        <taxon>Culex</taxon>
    </lineage>
</organism>
<dbReference type="Gene3D" id="1.20.5.690">
    <property type="entry name" value="Importin-alpha, importin-beta-binding domain"/>
    <property type="match status" value="1"/>
</dbReference>
<dbReference type="SUPFAM" id="SSF48371">
    <property type="entry name" value="ARM repeat"/>
    <property type="match status" value="1"/>
</dbReference>
<dbReference type="Pfam" id="PF01749">
    <property type="entry name" value="IBB"/>
    <property type="match status" value="1"/>
</dbReference>
<evidence type="ECO:0000256" key="3">
    <source>
        <dbReference type="ARBA" id="ARBA00022737"/>
    </source>
</evidence>
<dbReference type="GO" id="GO:0005634">
    <property type="term" value="C:nucleus"/>
    <property type="evidence" value="ECO:0007669"/>
    <property type="project" value="UniProtKB-ARBA"/>
</dbReference>
<dbReference type="Pfam" id="PF00514">
    <property type="entry name" value="Arm"/>
    <property type="match status" value="6"/>
</dbReference>
<dbReference type="PROSITE" id="PS50176">
    <property type="entry name" value="ARM_REPEAT"/>
    <property type="match status" value="4"/>
</dbReference>
<comment type="caution">
    <text evidence="8">The sequence shown here is derived from an EMBL/GenBank/DDBJ whole genome shotgun (WGS) entry which is preliminary data.</text>
</comment>
<keyword evidence="3" id="KW-0677">Repeat</keyword>
<keyword evidence="9" id="KW-1185">Reference proteome</keyword>
<reference evidence="8 9" key="1">
    <citation type="submission" date="2024-05" db="EMBL/GenBank/DDBJ databases">
        <title>Culex pipiens pipiens assembly and annotation.</title>
        <authorList>
            <person name="Alout H."/>
            <person name="Durand T."/>
        </authorList>
    </citation>
    <scope>NUCLEOTIDE SEQUENCE [LARGE SCALE GENOMIC DNA]</scope>
    <source>
        <strain evidence="8">HA-2024</strain>
        <tissue evidence="8">Whole body</tissue>
    </source>
</reference>
<dbReference type="FunFam" id="1.25.10.10:FF:000009">
    <property type="entry name" value="Importin subunit alpha"/>
    <property type="match status" value="1"/>
</dbReference>
<dbReference type="InterPro" id="IPR002652">
    <property type="entry name" value="Importin-a_IBB"/>
</dbReference>
<feature type="repeat" description="ARM" evidence="6">
    <location>
        <begin position="204"/>
        <end position="242"/>
    </location>
</feature>
<protein>
    <recommendedName>
        <fullName evidence="5">Importin subunit alpha</fullName>
    </recommendedName>
</protein>
<dbReference type="InterPro" id="IPR000225">
    <property type="entry name" value="Armadillo"/>
</dbReference>
<dbReference type="GO" id="GO:0006607">
    <property type="term" value="P:NLS-bearing protein import into nucleus"/>
    <property type="evidence" value="ECO:0007669"/>
    <property type="project" value="UniProtKB-ARBA"/>
</dbReference>
<dbReference type="InterPro" id="IPR036975">
    <property type="entry name" value="Importin-a_IBB_sf"/>
</dbReference>
<name>A0ABD1CZ68_CULPP</name>
<feature type="repeat" description="ARM" evidence="6">
    <location>
        <begin position="332"/>
        <end position="374"/>
    </location>
</feature>
<evidence type="ECO:0000313" key="8">
    <source>
        <dbReference type="EMBL" id="KAL1381579.1"/>
    </source>
</evidence>
<dbReference type="Proteomes" id="UP001562425">
    <property type="component" value="Unassembled WGS sequence"/>
</dbReference>
<dbReference type="SMART" id="SM00185">
    <property type="entry name" value="ARM"/>
    <property type="match status" value="8"/>
</dbReference>
<dbReference type="PIRSF" id="PIRSF005673">
    <property type="entry name" value="Importin_alpha"/>
    <property type="match status" value="1"/>
</dbReference>
<dbReference type="AlphaFoldDB" id="A0ABD1CZ68"/>
<dbReference type="EMBL" id="JBEHCU010008566">
    <property type="protein sequence ID" value="KAL1381579.1"/>
    <property type="molecule type" value="Genomic_DNA"/>
</dbReference>
<evidence type="ECO:0000256" key="1">
    <source>
        <dbReference type="ARBA" id="ARBA00010394"/>
    </source>
</evidence>
<dbReference type="InterPro" id="IPR032413">
    <property type="entry name" value="Arm_3"/>
</dbReference>
<proteinExistence type="inferred from homology"/>
<comment type="similarity">
    <text evidence="1 5">Belongs to the importin alpha family.</text>
</comment>